<evidence type="ECO:0000256" key="2">
    <source>
        <dbReference type="ARBA" id="ARBA00022692"/>
    </source>
</evidence>
<protein>
    <recommendedName>
        <fullName evidence="8">GPI-anchored wall transfer protein 1</fullName>
    </recommendedName>
</protein>
<evidence type="ECO:0000256" key="5">
    <source>
        <dbReference type="SAM" id="Phobius"/>
    </source>
</evidence>
<feature type="transmembrane region" description="Helical" evidence="5">
    <location>
        <begin position="450"/>
        <end position="469"/>
    </location>
</feature>
<dbReference type="GO" id="GO:0006506">
    <property type="term" value="P:GPI anchor biosynthetic process"/>
    <property type="evidence" value="ECO:0007669"/>
    <property type="project" value="InterPro"/>
</dbReference>
<dbReference type="PRINTS" id="PR00081">
    <property type="entry name" value="GDHRDH"/>
</dbReference>
<dbReference type="Pfam" id="PF13561">
    <property type="entry name" value="adh_short_C2"/>
    <property type="match status" value="1"/>
</dbReference>
<dbReference type="Gene3D" id="3.40.50.720">
    <property type="entry name" value="NAD(P)-binding Rossmann-like Domain"/>
    <property type="match status" value="1"/>
</dbReference>
<feature type="transmembrane region" description="Helical" evidence="5">
    <location>
        <begin position="786"/>
        <end position="804"/>
    </location>
</feature>
<dbReference type="FunFam" id="3.40.50.720:FF:000084">
    <property type="entry name" value="Short-chain dehydrogenase reductase"/>
    <property type="match status" value="1"/>
</dbReference>
<dbReference type="GO" id="GO:0032216">
    <property type="term" value="F:glucosaminyl-phosphatidylinositol O-acyltransferase activity"/>
    <property type="evidence" value="ECO:0007669"/>
    <property type="project" value="TreeGrafter"/>
</dbReference>
<feature type="transmembrane region" description="Helical" evidence="5">
    <location>
        <begin position="366"/>
        <end position="383"/>
    </location>
</feature>
<reference evidence="6 7" key="1">
    <citation type="submission" date="2019-06" db="EMBL/GenBank/DDBJ databases">
        <title>A chromosomal-level reference genome of Carpinus fangiana (Coryloideae, Betulaceae).</title>
        <authorList>
            <person name="Yang X."/>
            <person name="Wang Z."/>
            <person name="Zhang L."/>
            <person name="Hao G."/>
            <person name="Liu J."/>
            <person name="Yang Y."/>
        </authorList>
    </citation>
    <scope>NUCLEOTIDE SEQUENCE [LARGE SCALE GENOMIC DNA]</scope>
    <source>
        <strain evidence="6">Cfa_2016G</strain>
        <tissue evidence="6">Leaf</tissue>
    </source>
</reference>
<name>A0A5N6L1I2_9ROSI</name>
<accession>A0A5N6L1I2</accession>
<dbReference type="SUPFAM" id="SSF51735">
    <property type="entry name" value="NAD(P)-binding Rossmann-fold domains"/>
    <property type="match status" value="1"/>
</dbReference>
<feature type="transmembrane region" description="Helical" evidence="5">
    <location>
        <begin position="810"/>
        <end position="835"/>
    </location>
</feature>
<evidence type="ECO:0000313" key="7">
    <source>
        <dbReference type="Proteomes" id="UP000327013"/>
    </source>
</evidence>
<evidence type="ECO:0000256" key="4">
    <source>
        <dbReference type="ARBA" id="ARBA00023136"/>
    </source>
</evidence>
<dbReference type="PANTHER" id="PTHR20661:SF0">
    <property type="entry name" value="PHOSPHATIDYLINOSITOL-GLYCAN BIOSYNTHESIS CLASS W PROTEIN"/>
    <property type="match status" value="1"/>
</dbReference>
<dbReference type="GO" id="GO:0072659">
    <property type="term" value="P:protein localization to plasma membrane"/>
    <property type="evidence" value="ECO:0007669"/>
    <property type="project" value="TreeGrafter"/>
</dbReference>
<feature type="transmembrane region" description="Helical" evidence="5">
    <location>
        <begin position="420"/>
        <end position="438"/>
    </location>
</feature>
<evidence type="ECO:0000313" key="6">
    <source>
        <dbReference type="EMBL" id="KAB8527813.1"/>
    </source>
</evidence>
<dbReference type="EMBL" id="VIBQ01000056">
    <property type="protein sequence ID" value="KAB8527813.1"/>
    <property type="molecule type" value="Genomic_DNA"/>
</dbReference>
<organism evidence="6 7">
    <name type="scientific">Carpinus fangiana</name>
    <dbReference type="NCBI Taxonomy" id="176857"/>
    <lineage>
        <taxon>Eukaryota</taxon>
        <taxon>Viridiplantae</taxon>
        <taxon>Streptophyta</taxon>
        <taxon>Embryophyta</taxon>
        <taxon>Tracheophyta</taxon>
        <taxon>Spermatophyta</taxon>
        <taxon>Magnoliopsida</taxon>
        <taxon>eudicotyledons</taxon>
        <taxon>Gunneridae</taxon>
        <taxon>Pentapetalae</taxon>
        <taxon>rosids</taxon>
        <taxon>fabids</taxon>
        <taxon>Fagales</taxon>
        <taxon>Betulaceae</taxon>
        <taxon>Carpinus</taxon>
    </lineage>
</organism>
<dbReference type="InterPro" id="IPR002347">
    <property type="entry name" value="SDR_fam"/>
</dbReference>
<dbReference type="InterPro" id="IPR009447">
    <property type="entry name" value="PIGW/GWT1"/>
</dbReference>
<feature type="transmembrane region" description="Helical" evidence="5">
    <location>
        <begin position="697"/>
        <end position="717"/>
    </location>
</feature>
<gene>
    <name evidence="6" type="ORF">FH972_025464</name>
</gene>
<dbReference type="GO" id="GO:0016020">
    <property type="term" value="C:membrane"/>
    <property type="evidence" value="ECO:0007669"/>
    <property type="project" value="UniProtKB-SubCell"/>
</dbReference>
<dbReference type="GO" id="GO:0005783">
    <property type="term" value="C:endoplasmic reticulum"/>
    <property type="evidence" value="ECO:0007669"/>
    <property type="project" value="TreeGrafter"/>
</dbReference>
<keyword evidence="3 5" id="KW-1133">Transmembrane helix</keyword>
<dbReference type="AlphaFoldDB" id="A0A5N6L1I2"/>
<keyword evidence="7" id="KW-1185">Reference proteome</keyword>
<feature type="transmembrane region" description="Helical" evidence="5">
    <location>
        <begin position="528"/>
        <end position="549"/>
    </location>
</feature>
<keyword evidence="4 5" id="KW-0472">Membrane</keyword>
<dbReference type="PANTHER" id="PTHR20661">
    <property type="entry name" value="PHOSPHATIDYLINOSITOL-GLYCAN BIOSYNTHESIS CLASS W PROTEIN"/>
    <property type="match status" value="1"/>
</dbReference>
<dbReference type="Proteomes" id="UP000327013">
    <property type="component" value="Unassembled WGS sequence"/>
</dbReference>
<proteinExistence type="predicted"/>
<feature type="transmembrane region" description="Helical" evidence="5">
    <location>
        <begin position="340"/>
        <end position="360"/>
    </location>
</feature>
<keyword evidence="2 5" id="KW-0812">Transmembrane</keyword>
<evidence type="ECO:0008006" key="8">
    <source>
        <dbReference type="Google" id="ProtNLM"/>
    </source>
</evidence>
<dbReference type="PROSITE" id="PS00061">
    <property type="entry name" value="ADH_SHORT"/>
    <property type="match status" value="1"/>
</dbReference>
<comment type="subcellular location">
    <subcellularLocation>
        <location evidence="1">Membrane</location>
        <topology evidence="1">Multi-pass membrane protein</topology>
    </subcellularLocation>
</comment>
<evidence type="ECO:0000256" key="1">
    <source>
        <dbReference type="ARBA" id="ARBA00004141"/>
    </source>
</evidence>
<dbReference type="InterPro" id="IPR020904">
    <property type="entry name" value="Sc_DH/Rdtase_CS"/>
</dbReference>
<feature type="transmembrane region" description="Helical" evidence="5">
    <location>
        <begin position="311"/>
        <end position="328"/>
    </location>
</feature>
<dbReference type="InterPro" id="IPR036291">
    <property type="entry name" value="NAD(P)-bd_dom_sf"/>
</dbReference>
<evidence type="ECO:0000256" key="3">
    <source>
        <dbReference type="ARBA" id="ARBA00022989"/>
    </source>
</evidence>
<sequence length="841" mass="89148">MSFTGKVVLITGASKGIGKATALKLGSQGASVVVNYFSDAASADAIVKEIGADRAIAVQADASKISGVEQLVEATVAKFGKIDVLFANAAALAMRDLESTTEADFDRLFNANVKGPYFLCQKAAPHMPPGSKVILVSTGICSFSSVLPPYLLYAATKGAIEQMTHVMSKDLARKGISVNAIAPGPTGTDLFYEGKSEAVLDGIKKFSPFNRFGTPEEQANAVAFLAGPEGSWVAGHILKALAKNRSMHGLTTDDTPEPSLKQLCSLILHATTLVKPPVILSPSVHATMSKDYKTEKEAFVSNLHGGTISEILVVTLVAPASVFLWSVLQARLNFFTPYTPLAGLVDFLLNGAAILFAVTLYSSNPIALNLALVLPAIGILLLVPSAKTTKQLKPPTAAQKRASWQTPALPIKPFVTTYRGCMLVITCVAILAVDFRVFPRRFGKVENWGTSLMDLGVGSFVFSAGLVGVRPTLKERFSGAGSSSFARKMATAMRSSLPLLILGLIRLWSVKGLDYAEHVSEYGVHWNFFFTLAFLPPFVALCDSVFHLIPSYTALSLLVGVAYEIVLESTDLTKFILTAPRTDLFSQNREGIFSFLGYLAIFLAGQATGSSILPGPGATALHAALAPSHPLTPFKHQEALKTIIRTAATHNDLPNPGADALLHSTSTPTLAAHARSALARTPSSATAKRTDPVLRSLLLAATLWSALFFALLDFRWGANLRVSRRVANLPYVVGVAAFNNAQLALFYGVERFVFAPRAAAAVGVEGEGGAEGLRASRLLRAFNRNGLAVFLVANLGTGAVNMAVPTLRVGAYGAMGVLLAYMGVLSGLVIGLDAWGVTVKL</sequence>
<dbReference type="Pfam" id="PF06423">
    <property type="entry name" value="GWT1"/>
    <property type="match status" value="1"/>
</dbReference>
<dbReference type="OrthoDB" id="47007at2759"/>
<feature type="transmembrane region" description="Helical" evidence="5">
    <location>
        <begin position="490"/>
        <end position="508"/>
    </location>
</feature>
<comment type="caution">
    <text evidence="6">The sequence shown here is derived from an EMBL/GenBank/DDBJ whole genome shotgun (WGS) entry which is preliminary data.</text>
</comment>
<feature type="transmembrane region" description="Helical" evidence="5">
    <location>
        <begin position="729"/>
        <end position="749"/>
    </location>
</feature>